<dbReference type="PANTHER" id="PTHR34365">
    <property type="entry name" value="ENOLASE (DUF1399)"/>
    <property type="match status" value="1"/>
</dbReference>
<proteinExistence type="predicted"/>
<comment type="caution">
    <text evidence="2">The sequence shown here is derived from an EMBL/GenBank/DDBJ whole genome shotgun (WGS) entry which is preliminary data.</text>
</comment>
<dbReference type="InterPro" id="IPR009836">
    <property type="entry name" value="GRDP-like"/>
</dbReference>
<feature type="region of interest" description="Disordered" evidence="1">
    <location>
        <begin position="1"/>
        <end position="31"/>
    </location>
</feature>
<dbReference type="Pfam" id="PF07173">
    <property type="entry name" value="GRDP-like"/>
    <property type="match status" value="1"/>
</dbReference>
<evidence type="ECO:0000313" key="2">
    <source>
        <dbReference type="EMBL" id="KAF2839990.1"/>
    </source>
</evidence>
<dbReference type="EMBL" id="MU006093">
    <property type="protein sequence ID" value="KAF2839990.1"/>
    <property type="molecule type" value="Genomic_DNA"/>
</dbReference>
<dbReference type="PANTHER" id="PTHR34365:SF7">
    <property type="entry name" value="GLYCINE-RICH DOMAIN-CONTAINING PROTEIN 1"/>
    <property type="match status" value="1"/>
</dbReference>
<evidence type="ECO:0000313" key="3">
    <source>
        <dbReference type="Proteomes" id="UP000799429"/>
    </source>
</evidence>
<dbReference type="AlphaFoldDB" id="A0A9P4SDX5"/>
<gene>
    <name evidence="2" type="ORF">M501DRAFT_951869</name>
</gene>
<keyword evidence="3" id="KW-1185">Reference proteome</keyword>
<protein>
    <submittedName>
        <fullName evidence="2">Uncharacterized protein</fullName>
    </submittedName>
</protein>
<feature type="compositionally biased region" description="Basic and acidic residues" evidence="1">
    <location>
        <begin position="1"/>
        <end position="19"/>
    </location>
</feature>
<dbReference type="Proteomes" id="UP000799429">
    <property type="component" value="Unassembled WGS sequence"/>
</dbReference>
<dbReference type="OrthoDB" id="2684236at2759"/>
<reference evidence="2" key="1">
    <citation type="journal article" date="2020" name="Stud. Mycol.">
        <title>101 Dothideomycetes genomes: a test case for predicting lifestyles and emergence of pathogens.</title>
        <authorList>
            <person name="Haridas S."/>
            <person name="Albert R."/>
            <person name="Binder M."/>
            <person name="Bloem J."/>
            <person name="Labutti K."/>
            <person name="Salamov A."/>
            <person name="Andreopoulos B."/>
            <person name="Baker S."/>
            <person name="Barry K."/>
            <person name="Bills G."/>
            <person name="Bluhm B."/>
            <person name="Cannon C."/>
            <person name="Castanera R."/>
            <person name="Culley D."/>
            <person name="Daum C."/>
            <person name="Ezra D."/>
            <person name="Gonzalez J."/>
            <person name="Henrissat B."/>
            <person name="Kuo A."/>
            <person name="Liang C."/>
            <person name="Lipzen A."/>
            <person name="Lutzoni F."/>
            <person name="Magnuson J."/>
            <person name="Mondo S."/>
            <person name="Nolan M."/>
            <person name="Ohm R."/>
            <person name="Pangilinan J."/>
            <person name="Park H.-J."/>
            <person name="Ramirez L."/>
            <person name="Alfaro M."/>
            <person name="Sun H."/>
            <person name="Tritt A."/>
            <person name="Yoshinaga Y."/>
            <person name="Zwiers L.-H."/>
            <person name="Turgeon B."/>
            <person name="Goodwin S."/>
            <person name="Spatafora J."/>
            <person name="Crous P."/>
            <person name="Grigoriev I."/>
        </authorList>
    </citation>
    <scope>NUCLEOTIDE SEQUENCE</scope>
    <source>
        <strain evidence="2">CBS 101060</strain>
    </source>
</reference>
<sequence>MEKEKHSPKSSTFRDKRENPPGYDQLSDPIPDLTTRLRQLDFTKVNPTPSPDECVAHLKLLEAFYQLREDISTLESNSTDPRPSQTTQADARVREKKWEVYVTRAVERFTKWWEDAIPRTSNGVQTGMLTRKKLGRAGSMNTVVQKGSRLHFGKTLDLPPLDVLMVWHAYLLNPRLFFEDCVRYDIMDLYATPFPWREIDSCIDCITFEYTLSQETHSKFEQQTGIPWDNRDLGDKIIECVSCKTKFTVPWSTEDETNWKTKIIGTGFADKAFSAKCVKCNKNISHETLRMQRLNDDLNLLINDDVPLPGTIFGVSAQPRRVTRFEVGRNKGHYPNTLIMSDSSLRSKLLSISNPNNLYRNSSGLTGITSAFDEVLSKSNASRRDRTGIRRVMSRYWYNSSPFGLDLVGAVIRQGTFINKMHKLDWLHSPALTFTMQRSLKKYDRFLSIIASNKKKMAVPTLDVDLAWHTHQLNPASYCNHCLVVSWKLIDHDDKVEEATLSEGFLWTSAVYAARYGESYSACLCWYCEAVREAHSSPSSLILHPSRHFARSRLHKASDDLTMDPVNSPHISTHNAVKNYSAEALAKARVHEAKLEEAYNKACARARKNGREEPKKEEAMLAPWGYPIIVPVYVPFEQDPAISTDSSVYAVDPCNVATTGYGACAMYTCGGAAGDGGGCGAPTMDGDAGDGGGCGRC</sequence>
<evidence type="ECO:0000256" key="1">
    <source>
        <dbReference type="SAM" id="MobiDB-lite"/>
    </source>
</evidence>
<accession>A0A9P4SDX5</accession>
<organism evidence="2 3">
    <name type="scientific">Patellaria atrata CBS 101060</name>
    <dbReference type="NCBI Taxonomy" id="1346257"/>
    <lineage>
        <taxon>Eukaryota</taxon>
        <taxon>Fungi</taxon>
        <taxon>Dikarya</taxon>
        <taxon>Ascomycota</taxon>
        <taxon>Pezizomycotina</taxon>
        <taxon>Dothideomycetes</taxon>
        <taxon>Dothideomycetes incertae sedis</taxon>
        <taxon>Patellariales</taxon>
        <taxon>Patellariaceae</taxon>
        <taxon>Patellaria</taxon>
    </lineage>
</organism>
<name>A0A9P4SDX5_9PEZI</name>